<protein>
    <submittedName>
        <fullName evidence="10">2-acyl-glycerophospho-ethanolamine acyltransferase</fullName>
    </submittedName>
</protein>
<evidence type="ECO:0000256" key="7">
    <source>
        <dbReference type="ARBA" id="ARBA00023315"/>
    </source>
</evidence>
<feature type="domain" description="Phospholipid/glycerol acyltransferase" evidence="9">
    <location>
        <begin position="92"/>
        <end position="207"/>
    </location>
</feature>
<gene>
    <name evidence="10" type="ORF">PFRI_16960</name>
</gene>
<dbReference type="GO" id="GO:0006629">
    <property type="term" value="P:lipid metabolic process"/>
    <property type="evidence" value="ECO:0007669"/>
    <property type="project" value="UniProtKB-KW"/>
</dbReference>
<keyword evidence="11" id="KW-1185">Reference proteome</keyword>
<dbReference type="GO" id="GO:0016746">
    <property type="term" value="F:acyltransferase activity"/>
    <property type="evidence" value="ECO:0007669"/>
    <property type="project" value="UniProtKB-KW"/>
</dbReference>
<dbReference type="CDD" id="cd07989">
    <property type="entry name" value="LPLAT_AGPAT-like"/>
    <property type="match status" value="1"/>
</dbReference>
<keyword evidence="6 8" id="KW-0472">Membrane</keyword>
<sequence length="279" mass="31557">MADVWKPDEDDVVDLSQIGALGWLRFALRAIPIVVLILICLTALLLLRLIERPLFGLGRPITPFITQFVCRNAFRIMGMRFSVKGTQMTHPGAVVANHSSWLDIFALNAAKRVYFVSKSEVANWPGIGVLAKATGTVFIERNPRKAKAQKEVFEARLKAGHKLLFFPEGTSTDGLRVLPFKSTLFAAFFAQDLKEILWVQPVTVNYYAPDAEEKRFYGWWGEMGFFPHLVKTLAVRKAGRVEVVYHIPLRVSQADNRKSMALECERAVQRGHHFDSKDI</sequence>
<keyword evidence="5" id="KW-0443">Lipid metabolism</keyword>
<evidence type="ECO:0000259" key="9">
    <source>
        <dbReference type="SMART" id="SM00563"/>
    </source>
</evidence>
<evidence type="ECO:0000256" key="5">
    <source>
        <dbReference type="ARBA" id="ARBA00023098"/>
    </source>
</evidence>
<dbReference type="GO" id="GO:0016020">
    <property type="term" value="C:membrane"/>
    <property type="evidence" value="ECO:0007669"/>
    <property type="project" value="UniProtKB-SubCell"/>
</dbReference>
<evidence type="ECO:0000256" key="3">
    <source>
        <dbReference type="ARBA" id="ARBA00022692"/>
    </source>
</evidence>
<dbReference type="EMBL" id="MLCB01000121">
    <property type="protein sequence ID" value="OJI94076.1"/>
    <property type="molecule type" value="Genomic_DNA"/>
</dbReference>
<feature type="transmembrane region" description="Helical" evidence="8">
    <location>
        <begin position="30"/>
        <end position="50"/>
    </location>
</feature>
<evidence type="ECO:0000256" key="6">
    <source>
        <dbReference type="ARBA" id="ARBA00023136"/>
    </source>
</evidence>
<reference evidence="10 11" key="1">
    <citation type="submission" date="2016-10" db="EMBL/GenBank/DDBJ databases">
        <title>Genome sequence of Planktotalea frisia SH6-1.</title>
        <authorList>
            <person name="Poehlein A."/>
            <person name="Bakenhus I."/>
            <person name="Voget S."/>
            <person name="Brinkhoff T."/>
            <person name="Simon M."/>
        </authorList>
    </citation>
    <scope>NUCLEOTIDE SEQUENCE [LARGE SCALE GENOMIC DNA]</scope>
    <source>
        <strain evidence="10 11">SH6-1</strain>
    </source>
</reference>
<dbReference type="PANTHER" id="PTHR23063:SF52">
    <property type="entry name" value="LYSOPHOSPHATIDYLCHOLINE ACYLTRANSFERASE"/>
    <property type="match status" value="1"/>
</dbReference>
<dbReference type="Proteomes" id="UP000184514">
    <property type="component" value="Unassembled WGS sequence"/>
</dbReference>
<dbReference type="PANTHER" id="PTHR23063">
    <property type="entry name" value="PHOSPHOLIPID ACYLTRANSFERASE"/>
    <property type="match status" value="1"/>
</dbReference>
<dbReference type="AlphaFoldDB" id="A0A1L9NXQ5"/>
<evidence type="ECO:0000313" key="11">
    <source>
        <dbReference type="Proteomes" id="UP000184514"/>
    </source>
</evidence>
<accession>A0A1L9NXQ5</accession>
<comment type="caution">
    <text evidence="10">The sequence shown here is derived from an EMBL/GenBank/DDBJ whole genome shotgun (WGS) entry which is preliminary data.</text>
</comment>
<evidence type="ECO:0000256" key="2">
    <source>
        <dbReference type="ARBA" id="ARBA00022679"/>
    </source>
</evidence>
<dbReference type="STRING" id="696762.PFRI_16960"/>
<dbReference type="Pfam" id="PF01553">
    <property type="entry name" value="Acyltransferase"/>
    <property type="match status" value="1"/>
</dbReference>
<comment type="subcellular location">
    <subcellularLocation>
        <location evidence="1">Membrane</location>
    </subcellularLocation>
</comment>
<evidence type="ECO:0000313" key="10">
    <source>
        <dbReference type="EMBL" id="OJI94076.1"/>
    </source>
</evidence>
<keyword evidence="3 8" id="KW-0812">Transmembrane</keyword>
<dbReference type="SUPFAM" id="SSF69593">
    <property type="entry name" value="Glycerol-3-phosphate (1)-acyltransferase"/>
    <property type="match status" value="1"/>
</dbReference>
<name>A0A1L9NXQ5_9RHOB</name>
<keyword evidence="4 8" id="KW-1133">Transmembrane helix</keyword>
<proteinExistence type="predicted"/>
<dbReference type="OrthoDB" id="9806880at2"/>
<organism evidence="10 11">
    <name type="scientific">Planktotalea frisia</name>
    <dbReference type="NCBI Taxonomy" id="696762"/>
    <lineage>
        <taxon>Bacteria</taxon>
        <taxon>Pseudomonadati</taxon>
        <taxon>Pseudomonadota</taxon>
        <taxon>Alphaproteobacteria</taxon>
        <taxon>Rhodobacterales</taxon>
        <taxon>Paracoccaceae</taxon>
        <taxon>Planktotalea</taxon>
    </lineage>
</organism>
<dbReference type="InterPro" id="IPR002123">
    <property type="entry name" value="Plipid/glycerol_acylTrfase"/>
</dbReference>
<dbReference type="RefSeq" id="WP_072630275.1">
    <property type="nucleotide sequence ID" value="NZ_MLCB01000121.1"/>
</dbReference>
<keyword evidence="7 10" id="KW-0012">Acyltransferase</keyword>
<evidence type="ECO:0000256" key="8">
    <source>
        <dbReference type="SAM" id="Phobius"/>
    </source>
</evidence>
<evidence type="ECO:0000256" key="1">
    <source>
        <dbReference type="ARBA" id="ARBA00004370"/>
    </source>
</evidence>
<evidence type="ECO:0000256" key="4">
    <source>
        <dbReference type="ARBA" id="ARBA00022989"/>
    </source>
</evidence>
<keyword evidence="2 10" id="KW-0808">Transferase</keyword>
<dbReference type="SMART" id="SM00563">
    <property type="entry name" value="PlsC"/>
    <property type="match status" value="1"/>
</dbReference>